<dbReference type="GeneID" id="68866904"/>
<dbReference type="AlphaFoldDB" id="A0AAQ4CTM5"/>
<organism evidence="1 2">
    <name type="scientific">Saccharolobus caldissimus</name>
    <dbReference type="NCBI Taxonomy" id="1702097"/>
    <lineage>
        <taxon>Archaea</taxon>
        <taxon>Thermoproteota</taxon>
        <taxon>Thermoprotei</taxon>
        <taxon>Sulfolobales</taxon>
        <taxon>Sulfolobaceae</taxon>
        <taxon>Saccharolobus</taxon>
    </lineage>
</organism>
<name>A0AAQ4CTM5_9CREN</name>
<dbReference type="RefSeq" id="WP_229569501.1">
    <property type="nucleotide sequence ID" value="NZ_AP025226.1"/>
</dbReference>
<sequence length="265" mass="31337">MNFITFAEKLGINRDDAIKIYRLFNGGYFESLYYSKPPMLNKLRDWPKKYLTKRLILVKTPSLNQAFEALVWLDVIAIYGSSAKLTNNPMKYDILNKNIEEVYDKIREYSLNNQISEYPTFSNLDLYRADVSPFINDLVSKRMEEIKVSDIEIISDIAYDSKLMEEIKAKYPWAKNVKRENSIRAFQLSDKVSEFMDYILPYIYYLASSKTFYFDQILINNTLSYTIQTVEREGESAVRQGIINNDYQRKVKEIYDLIVRTLNYF</sequence>
<dbReference type="Proteomes" id="UP001319921">
    <property type="component" value="Chromosome"/>
</dbReference>
<accession>A0AAQ4CTM5</accession>
<dbReference type="EMBL" id="AP025226">
    <property type="protein sequence ID" value="BDB99156.1"/>
    <property type="molecule type" value="Genomic_DNA"/>
</dbReference>
<proteinExistence type="predicted"/>
<dbReference type="KEGG" id="scas:SACC_21730"/>
<reference evidence="1 2" key="1">
    <citation type="journal article" date="2022" name="Microbiol. Resour. Announc.">
        <title>Complete Genome Sequence of the Hyperthermophilic and Acidophilic Archaeon Saccharolobus caldissimus Strain HS-3T.</title>
        <authorList>
            <person name="Sakai H.D."/>
            <person name="Kurosawa N."/>
        </authorList>
    </citation>
    <scope>NUCLEOTIDE SEQUENCE [LARGE SCALE GENOMIC DNA]</scope>
    <source>
        <strain evidence="1 2">JCM32116</strain>
    </source>
</reference>
<evidence type="ECO:0000313" key="2">
    <source>
        <dbReference type="Proteomes" id="UP001319921"/>
    </source>
</evidence>
<keyword evidence="2" id="KW-1185">Reference proteome</keyword>
<protein>
    <submittedName>
        <fullName evidence="1">Uncharacterized protein</fullName>
    </submittedName>
</protein>
<gene>
    <name evidence="1" type="ORF">SACC_21730</name>
</gene>
<evidence type="ECO:0000313" key="1">
    <source>
        <dbReference type="EMBL" id="BDB99156.1"/>
    </source>
</evidence>